<keyword evidence="3" id="KW-1185">Reference proteome</keyword>
<feature type="transmembrane region" description="Helical" evidence="1">
    <location>
        <begin position="63"/>
        <end position="83"/>
    </location>
</feature>
<dbReference type="AlphaFoldDB" id="A0A8R1IL18"/>
<evidence type="ECO:0000256" key="1">
    <source>
        <dbReference type="SAM" id="Phobius"/>
    </source>
</evidence>
<protein>
    <submittedName>
        <fullName evidence="2">Uncharacterized protein</fullName>
    </submittedName>
</protein>
<reference evidence="3" key="1">
    <citation type="submission" date="2010-08" db="EMBL/GenBank/DDBJ databases">
        <authorList>
            <consortium name="Caenorhabditis japonica Sequencing Consortium"/>
            <person name="Wilson R.K."/>
        </authorList>
    </citation>
    <scope>NUCLEOTIDE SEQUENCE [LARGE SCALE GENOMIC DNA]</scope>
    <source>
        <strain evidence="3">DF5081</strain>
    </source>
</reference>
<organism evidence="2 3">
    <name type="scientific">Caenorhabditis japonica</name>
    <dbReference type="NCBI Taxonomy" id="281687"/>
    <lineage>
        <taxon>Eukaryota</taxon>
        <taxon>Metazoa</taxon>
        <taxon>Ecdysozoa</taxon>
        <taxon>Nematoda</taxon>
        <taxon>Chromadorea</taxon>
        <taxon>Rhabditida</taxon>
        <taxon>Rhabditina</taxon>
        <taxon>Rhabditomorpha</taxon>
        <taxon>Rhabditoidea</taxon>
        <taxon>Rhabditidae</taxon>
        <taxon>Peloderinae</taxon>
        <taxon>Caenorhabditis</taxon>
    </lineage>
</organism>
<sequence>MYPFQMDYPTDLLPPGLGNPFRCNTAVKISNKGKGIFRSWPTLPDKSTAGHKGEGSHLSDSAVYIRVCSLGMLLYRFFFVVILDRKTE</sequence>
<evidence type="ECO:0000313" key="2">
    <source>
        <dbReference type="EnsemblMetazoa" id="CJA37105.1"/>
    </source>
</evidence>
<name>A0A8R1IL18_CAEJA</name>
<accession>A0A8R1IL18</accession>
<reference evidence="2" key="2">
    <citation type="submission" date="2022-06" db="UniProtKB">
        <authorList>
            <consortium name="EnsemblMetazoa"/>
        </authorList>
    </citation>
    <scope>IDENTIFICATION</scope>
    <source>
        <strain evidence="2">DF5081</strain>
    </source>
</reference>
<keyword evidence="1" id="KW-0812">Transmembrane</keyword>
<dbReference type="Proteomes" id="UP000005237">
    <property type="component" value="Unassembled WGS sequence"/>
</dbReference>
<keyword evidence="1" id="KW-1133">Transmembrane helix</keyword>
<dbReference type="EnsemblMetazoa" id="CJA37105.1">
    <property type="protein sequence ID" value="CJA37105.1"/>
    <property type="gene ID" value="WBGene00212952"/>
</dbReference>
<keyword evidence="1" id="KW-0472">Membrane</keyword>
<proteinExistence type="predicted"/>
<evidence type="ECO:0000313" key="3">
    <source>
        <dbReference type="Proteomes" id="UP000005237"/>
    </source>
</evidence>